<gene>
    <name evidence="9" type="ORF">Rumeso_03622</name>
</gene>
<dbReference type="GO" id="GO:0051537">
    <property type="term" value="F:2 iron, 2 sulfur cluster binding"/>
    <property type="evidence" value="ECO:0007669"/>
    <property type="project" value="InterPro"/>
</dbReference>
<protein>
    <submittedName>
        <fullName evidence="9">Xanthine dehydrogenase, iron-sulfur cluster and FAD-binding protein subunit A</fullName>
        <ecNumber evidence="9">1.17.1.4</ecNumber>
    </submittedName>
</protein>
<sequence>MQIEFLLNGETVRAEGTPTRTLLDWLREDRGLRGTKEGCNEGDCGACTVMVTDERGARALNACILFLPQLAGKAVRTVEGIASPSGELHPVQRAMIDHHGSQCGFCTPGFVVSMAVAHLNGDRDHDTALAGNLCRCTGYAPIIRAAKMAASEPVPEWLRDTPPGAAPSGQTGVATAPGVGDPPAGEGWAGERPDAVDVPPTSVSPAPAPTANAPSTGETVGGAVSAVNPASPAAPIAVPSAPEFGHGAAFLPESADALADWYLRNPDATLIAGATDVGLWVTKALRDLPKVAFLNRAHDLARIEVTGDRIRFGAGATMTEVLAAVEGRFPSWAALIRRYGSQQVRNAATIGGNVANGSPIGDNPPALIALGATLHLRRGDARREMPLEEFFLAYGKQDRQPGEFVEAVTIPGSAPAFRVYKLSKRFDQDISAVCGGFDVTVADGIVTEVRIAFGGMAAIPKRAAKVEAALTGKSWSSESIATALPAFVEDFAPLSDMRASARYRLESAGGMLMRYFAETTGAETDIRRVAP</sequence>
<evidence type="ECO:0000256" key="2">
    <source>
        <dbReference type="ARBA" id="ARBA00022723"/>
    </source>
</evidence>
<dbReference type="InterPro" id="IPR001041">
    <property type="entry name" value="2Fe-2S_ferredoxin-type"/>
</dbReference>
<dbReference type="CDD" id="cd00207">
    <property type="entry name" value="fer2"/>
    <property type="match status" value="1"/>
</dbReference>
<keyword evidence="5" id="KW-0408">Iron</keyword>
<dbReference type="PANTHER" id="PTHR45444">
    <property type="entry name" value="XANTHINE DEHYDROGENASE"/>
    <property type="match status" value="1"/>
</dbReference>
<dbReference type="SUPFAM" id="SSF56176">
    <property type="entry name" value="FAD-binding/transporter-associated domain-like"/>
    <property type="match status" value="1"/>
</dbReference>
<dbReference type="Pfam" id="PF01799">
    <property type="entry name" value="Fer2_2"/>
    <property type="match status" value="1"/>
</dbReference>
<feature type="domain" description="2Fe-2S ferredoxin-type" evidence="7">
    <location>
        <begin position="1"/>
        <end position="81"/>
    </location>
</feature>
<dbReference type="InterPro" id="IPR005107">
    <property type="entry name" value="CO_DH_flav_C"/>
</dbReference>
<dbReference type="InterPro" id="IPR036884">
    <property type="entry name" value="2Fe-2S-bd_dom_sf"/>
</dbReference>
<dbReference type="InterPro" id="IPR012175">
    <property type="entry name" value="Xanth_DH_ssu_bac"/>
</dbReference>
<dbReference type="EC" id="1.17.1.4" evidence="9"/>
<dbReference type="NCBIfam" id="TIGR02963">
    <property type="entry name" value="xanthine_xdhA"/>
    <property type="match status" value="1"/>
</dbReference>
<feature type="domain" description="FAD-binding PCMH-type" evidence="8">
    <location>
        <begin position="237"/>
        <end position="415"/>
    </location>
</feature>
<name>A0A017HKF3_9RHOB</name>
<dbReference type="Gene3D" id="1.10.150.120">
    <property type="entry name" value="[2Fe-2S]-binding domain"/>
    <property type="match status" value="1"/>
</dbReference>
<dbReference type="Gene3D" id="3.30.465.10">
    <property type="match status" value="1"/>
</dbReference>
<dbReference type="PROSITE" id="PS51387">
    <property type="entry name" value="FAD_PCMH"/>
    <property type="match status" value="1"/>
</dbReference>
<keyword evidence="2" id="KW-0479">Metal-binding</keyword>
<dbReference type="OrthoDB" id="9792018at2"/>
<dbReference type="InterPro" id="IPR036683">
    <property type="entry name" value="CO_DH_flav_C_dom_sf"/>
</dbReference>
<evidence type="ECO:0000256" key="1">
    <source>
        <dbReference type="ARBA" id="ARBA00022630"/>
    </source>
</evidence>
<dbReference type="InterPro" id="IPR012675">
    <property type="entry name" value="Beta-grasp_dom_sf"/>
</dbReference>
<dbReference type="InterPro" id="IPR002888">
    <property type="entry name" value="2Fe-2S-bd"/>
</dbReference>
<dbReference type="PANTHER" id="PTHR45444:SF3">
    <property type="entry name" value="XANTHINE DEHYDROGENASE"/>
    <property type="match status" value="1"/>
</dbReference>
<dbReference type="GO" id="GO:0005506">
    <property type="term" value="F:iron ion binding"/>
    <property type="evidence" value="ECO:0007669"/>
    <property type="project" value="InterPro"/>
</dbReference>
<keyword evidence="10" id="KW-1185">Reference proteome</keyword>
<evidence type="ECO:0000256" key="6">
    <source>
        <dbReference type="SAM" id="MobiDB-lite"/>
    </source>
</evidence>
<dbReference type="EMBL" id="AOSK01000104">
    <property type="protein sequence ID" value="EYD74810.1"/>
    <property type="molecule type" value="Genomic_DNA"/>
</dbReference>
<keyword evidence="3" id="KW-0274">FAD</keyword>
<dbReference type="InterPro" id="IPR016167">
    <property type="entry name" value="FAD-bd_PCMH_sub1"/>
</dbReference>
<dbReference type="RefSeq" id="WP_037283388.1">
    <property type="nucleotide sequence ID" value="NZ_KK088618.1"/>
</dbReference>
<reference evidence="9 10" key="1">
    <citation type="submission" date="2013-02" db="EMBL/GenBank/DDBJ databases">
        <authorList>
            <person name="Fiebig A."/>
            <person name="Goeker M."/>
            <person name="Klenk H.-P.P."/>
        </authorList>
    </citation>
    <scope>NUCLEOTIDE SEQUENCE [LARGE SCALE GENOMIC DNA]</scope>
    <source>
        <strain evidence="9 10">DSM 19309</strain>
    </source>
</reference>
<comment type="caution">
    <text evidence="9">The sequence shown here is derived from an EMBL/GenBank/DDBJ whole genome shotgun (WGS) entry which is preliminary data.</text>
</comment>
<dbReference type="PROSITE" id="PS51085">
    <property type="entry name" value="2FE2S_FER_2"/>
    <property type="match status" value="1"/>
</dbReference>
<feature type="compositionally biased region" description="Low complexity" evidence="6">
    <location>
        <begin position="196"/>
        <end position="216"/>
    </location>
</feature>
<evidence type="ECO:0000256" key="5">
    <source>
        <dbReference type="ARBA" id="ARBA00023004"/>
    </source>
</evidence>
<dbReference type="InterPro" id="IPR016166">
    <property type="entry name" value="FAD-bd_PCMH"/>
</dbReference>
<evidence type="ECO:0000313" key="9">
    <source>
        <dbReference type="EMBL" id="EYD74810.1"/>
    </source>
</evidence>
<dbReference type="InterPro" id="IPR016208">
    <property type="entry name" value="Ald_Oxase/xanthine_DH-like"/>
</dbReference>
<evidence type="ECO:0000313" key="10">
    <source>
        <dbReference type="Proteomes" id="UP000019666"/>
    </source>
</evidence>
<dbReference type="SUPFAM" id="SSF55447">
    <property type="entry name" value="CO dehydrogenase flavoprotein C-terminal domain-like"/>
    <property type="match status" value="1"/>
</dbReference>
<dbReference type="SUPFAM" id="SSF47741">
    <property type="entry name" value="CO dehydrogenase ISP C-domain like"/>
    <property type="match status" value="1"/>
</dbReference>
<dbReference type="Gene3D" id="3.30.390.50">
    <property type="entry name" value="CO dehydrogenase flavoprotein, C-terminal domain"/>
    <property type="match status" value="1"/>
</dbReference>
<dbReference type="InterPro" id="IPR036318">
    <property type="entry name" value="FAD-bd_PCMH-like_sf"/>
</dbReference>
<evidence type="ECO:0000259" key="7">
    <source>
        <dbReference type="PROSITE" id="PS51085"/>
    </source>
</evidence>
<dbReference type="PIRSF" id="PIRSF036557">
    <property type="entry name" value="XdhA_RC"/>
    <property type="match status" value="1"/>
</dbReference>
<evidence type="ECO:0000256" key="3">
    <source>
        <dbReference type="ARBA" id="ARBA00022827"/>
    </source>
</evidence>
<dbReference type="Pfam" id="PF03450">
    <property type="entry name" value="CO_deh_flav_C"/>
    <property type="match status" value="1"/>
</dbReference>
<dbReference type="InterPro" id="IPR006058">
    <property type="entry name" value="2Fe2S_fd_BS"/>
</dbReference>
<evidence type="ECO:0000259" key="8">
    <source>
        <dbReference type="PROSITE" id="PS51387"/>
    </source>
</evidence>
<dbReference type="Gene3D" id="3.30.43.10">
    <property type="entry name" value="Uridine Diphospho-n-acetylenolpyruvylglucosamine Reductase, domain 2"/>
    <property type="match status" value="1"/>
</dbReference>
<proteinExistence type="predicted"/>
<dbReference type="Pfam" id="PF00941">
    <property type="entry name" value="FAD_binding_5"/>
    <property type="match status" value="1"/>
</dbReference>
<keyword evidence="1" id="KW-0285">Flavoprotein</keyword>
<dbReference type="HOGENOM" id="CLU_001681_9_0_5"/>
<dbReference type="AlphaFoldDB" id="A0A017HKF3"/>
<feature type="region of interest" description="Disordered" evidence="6">
    <location>
        <begin position="157"/>
        <end position="220"/>
    </location>
</feature>
<dbReference type="PROSITE" id="PS00197">
    <property type="entry name" value="2FE2S_FER_1"/>
    <property type="match status" value="1"/>
</dbReference>
<keyword evidence="4 9" id="KW-0560">Oxidoreductase</keyword>
<dbReference type="SMART" id="SM01092">
    <property type="entry name" value="CO_deh_flav_C"/>
    <property type="match status" value="1"/>
</dbReference>
<dbReference type="Proteomes" id="UP000019666">
    <property type="component" value="Unassembled WGS sequence"/>
</dbReference>
<dbReference type="GO" id="GO:0004854">
    <property type="term" value="F:xanthine dehydrogenase activity"/>
    <property type="evidence" value="ECO:0007669"/>
    <property type="project" value="UniProtKB-EC"/>
</dbReference>
<dbReference type="SUPFAM" id="SSF54292">
    <property type="entry name" value="2Fe-2S ferredoxin-like"/>
    <property type="match status" value="1"/>
</dbReference>
<dbReference type="PATRIC" id="fig|442562.3.peg.3567"/>
<dbReference type="Pfam" id="PF00111">
    <property type="entry name" value="Fer2"/>
    <property type="match status" value="1"/>
</dbReference>
<dbReference type="InterPro" id="IPR016169">
    <property type="entry name" value="FAD-bd_PCMH_sub2"/>
</dbReference>
<dbReference type="STRING" id="442562.Rumeso_03622"/>
<evidence type="ECO:0000256" key="4">
    <source>
        <dbReference type="ARBA" id="ARBA00023002"/>
    </source>
</evidence>
<dbReference type="InterPro" id="IPR014307">
    <property type="entry name" value="Xanthine_DH_ssu"/>
</dbReference>
<organism evidence="9 10">
    <name type="scientific">Rubellimicrobium mesophilum DSM 19309</name>
    <dbReference type="NCBI Taxonomy" id="442562"/>
    <lineage>
        <taxon>Bacteria</taxon>
        <taxon>Pseudomonadati</taxon>
        <taxon>Pseudomonadota</taxon>
        <taxon>Alphaproteobacteria</taxon>
        <taxon>Rhodobacterales</taxon>
        <taxon>Roseobacteraceae</taxon>
        <taxon>Rubellimicrobium</taxon>
    </lineage>
</organism>
<dbReference type="GO" id="GO:0071949">
    <property type="term" value="F:FAD binding"/>
    <property type="evidence" value="ECO:0007669"/>
    <property type="project" value="InterPro"/>
</dbReference>
<accession>A0A017HKF3</accession>
<dbReference type="InterPro" id="IPR002346">
    <property type="entry name" value="Mopterin_DH_FAD-bd"/>
</dbReference>
<dbReference type="InterPro" id="IPR036010">
    <property type="entry name" value="2Fe-2S_ferredoxin-like_sf"/>
</dbReference>
<dbReference type="Gene3D" id="3.10.20.30">
    <property type="match status" value="1"/>
</dbReference>